<name>A8NDX0_COPC7</name>
<feature type="region of interest" description="Disordered" evidence="1">
    <location>
        <begin position="284"/>
        <end position="317"/>
    </location>
</feature>
<evidence type="ECO:0000313" key="4">
    <source>
        <dbReference type="Proteomes" id="UP000001861"/>
    </source>
</evidence>
<keyword evidence="2" id="KW-1133">Transmembrane helix</keyword>
<evidence type="ECO:0000256" key="1">
    <source>
        <dbReference type="SAM" id="MobiDB-lite"/>
    </source>
</evidence>
<keyword evidence="2" id="KW-0472">Membrane</keyword>
<feature type="region of interest" description="Disordered" evidence="1">
    <location>
        <begin position="465"/>
        <end position="494"/>
    </location>
</feature>
<dbReference type="Gene3D" id="2.60.120.260">
    <property type="entry name" value="Galactose-binding domain-like"/>
    <property type="match status" value="1"/>
</dbReference>
<evidence type="ECO:0000313" key="3">
    <source>
        <dbReference type="EMBL" id="EAU88910.1"/>
    </source>
</evidence>
<evidence type="ECO:0000256" key="2">
    <source>
        <dbReference type="SAM" id="Phobius"/>
    </source>
</evidence>
<accession>A8NDX0</accession>
<organism evidence="3 4">
    <name type="scientific">Coprinopsis cinerea (strain Okayama-7 / 130 / ATCC MYA-4618 / FGSC 9003)</name>
    <name type="common">Inky cap fungus</name>
    <name type="synonym">Hormographiella aspergillata</name>
    <dbReference type="NCBI Taxonomy" id="240176"/>
    <lineage>
        <taxon>Eukaryota</taxon>
        <taxon>Fungi</taxon>
        <taxon>Dikarya</taxon>
        <taxon>Basidiomycota</taxon>
        <taxon>Agaricomycotina</taxon>
        <taxon>Agaricomycetes</taxon>
        <taxon>Agaricomycetidae</taxon>
        <taxon>Agaricales</taxon>
        <taxon>Agaricineae</taxon>
        <taxon>Psathyrellaceae</taxon>
        <taxon>Coprinopsis</taxon>
    </lineage>
</organism>
<dbReference type="Proteomes" id="UP000001861">
    <property type="component" value="Unassembled WGS sequence"/>
</dbReference>
<reference evidence="3 4" key="1">
    <citation type="journal article" date="2010" name="Proc. Natl. Acad. Sci. U.S.A.">
        <title>Insights into evolution of multicellular fungi from the assembled chromosomes of the mushroom Coprinopsis cinerea (Coprinus cinereus).</title>
        <authorList>
            <person name="Stajich J.E."/>
            <person name="Wilke S.K."/>
            <person name="Ahren D."/>
            <person name="Au C.H."/>
            <person name="Birren B.W."/>
            <person name="Borodovsky M."/>
            <person name="Burns C."/>
            <person name="Canback B."/>
            <person name="Casselton L.A."/>
            <person name="Cheng C.K."/>
            <person name="Deng J."/>
            <person name="Dietrich F.S."/>
            <person name="Fargo D.C."/>
            <person name="Farman M.L."/>
            <person name="Gathman A.C."/>
            <person name="Goldberg J."/>
            <person name="Guigo R."/>
            <person name="Hoegger P.J."/>
            <person name="Hooker J.B."/>
            <person name="Huggins A."/>
            <person name="James T.Y."/>
            <person name="Kamada T."/>
            <person name="Kilaru S."/>
            <person name="Kodira C."/>
            <person name="Kues U."/>
            <person name="Kupfer D."/>
            <person name="Kwan H.S."/>
            <person name="Lomsadze A."/>
            <person name="Li W."/>
            <person name="Lilly W.W."/>
            <person name="Ma L.J."/>
            <person name="Mackey A.J."/>
            <person name="Manning G."/>
            <person name="Martin F."/>
            <person name="Muraguchi H."/>
            <person name="Natvig D.O."/>
            <person name="Palmerini H."/>
            <person name="Ramesh M.A."/>
            <person name="Rehmeyer C.J."/>
            <person name="Roe B.A."/>
            <person name="Shenoy N."/>
            <person name="Stanke M."/>
            <person name="Ter-Hovhannisyan V."/>
            <person name="Tunlid A."/>
            <person name="Velagapudi R."/>
            <person name="Vision T.J."/>
            <person name="Zeng Q."/>
            <person name="Zolan M.E."/>
            <person name="Pukkila P.J."/>
        </authorList>
    </citation>
    <scope>NUCLEOTIDE SEQUENCE [LARGE SCALE GENOMIC DNA]</scope>
    <source>
        <strain evidence="4">Okayama-7 / 130 / ATCC MYA-4618 / FGSC 9003</strain>
    </source>
</reference>
<dbReference type="InParanoid" id="A8NDX0"/>
<feature type="compositionally biased region" description="Basic and acidic residues" evidence="1">
    <location>
        <begin position="307"/>
        <end position="316"/>
    </location>
</feature>
<keyword evidence="2" id="KW-0812">Transmembrane</keyword>
<feature type="compositionally biased region" description="Low complexity" evidence="1">
    <location>
        <begin position="292"/>
        <end position="302"/>
    </location>
</feature>
<dbReference type="VEuPathDB" id="FungiDB:CC1G_10556"/>
<dbReference type="STRING" id="240176.A8NDX0"/>
<dbReference type="RefSeq" id="XP_001832880.1">
    <property type="nucleotide sequence ID" value="XM_001832828.1"/>
</dbReference>
<protein>
    <submittedName>
        <fullName evidence="3">Uncharacterized protein</fullName>
    </submittedName>
</protein>
<dbReference type="eggNOG" id="ENOG502S423">
    <property type="taxonomic scope" value="Eukaryota"/>
</dbReference>
<dbReference type="GeneID" id="6009368"/>
<gene>
    <name evidence="3" type="ORF">CC1G_10556</name>
</gene>
<dbReference type="OrthoDB" id="3052647at2759"/>
<dbReference type="AlphaFoldDB" id="A8NDX0"/>
<dbReference type="KEGG" id="cci:CC1G_10556"/>
<sequence>MSNRTRWVVVDDDDPSFQFTGDWMVRRDPFAGYRGFGTTYRGSQHGTNTSGNLTFSYIGKEIVLYGTSAVARNSNDDGWTPEWHCQIDGEPVVVENSYPGPANNFPLCSWDGLFGRGDFHTLFVNATAGDGGVFWVDSIRYRPEYDARLEKPTVLIEHTDPSIMYTAGNWQTITDSHGDAILAMQPGSALGVAFTGTKLTWVGWTPDNYPRGNSTGTYSLDGGEPVTFDIQGLPSTYTLRNQYYFELEDLEPGVEHTLVVEHKGSSTPLVLDYLLVEEGDFRMPTNPTKVTPSMDDSSPSSSARVSEPAHHSKDKPPVGAIVGGVIGGLALIVILILGILFYKRRSRRHNAVNGTPLPPAPYTEVPAHNSIHPPPLPPAHPIMTTSHTQSASLSSMPLMHQTNPSAQFTDDSMAQASIVQPFIISQASLSNTNLSADRDVKPSRLSPLRRGQVLDAADNIVPFTPSDTTASSYSVPSQPANNNPGGYQSMPQGLGQHNPAHAFYGAGVAAAGGGANVDVVVHQDSGLRIPPRPVVNLPPVYTRE</sequence>
<comment type="caution">
    <text evidence="3">The sequence shown here is derived from an EMBL/GenBank/DDBJ whole genome shotgun (WGS) entry which is preliminary data.</text>
</comment>
<dbReference type="EMBL" id="AACS02000002">
    <property type="protein sequence ID" value="EAU88910.1"/>
    <property type="molecule type" value="Genomic_DNA"/>
</dbReference>
<feature type="transmembrane region" description="Helical" evidence="2">
    <location>
        <begin position="318"/>
        <end position="342"/>
    </location>
</feature>
<keyword evidence="4" id="KW-1185">Reference proteome</keyword>
<feature type="compositionally biased region" description="Polar residues" evidence="1">
    <location>
        <begin position="465"/>
        <end position="491"/>
    </location>
</feature>
<proteinExistence type="predicted"/>